<dbReference type="InterPro" id="IPR001845">
    <property type="entry name" value="HTH_ArsR_DNA-bd_dom"/>
</dbReference>
<dbReference type="Gene3D" id="1.10.10.10">
    <property type="entry name" value="Winged helix-like DNA-binding domain superfamily/Winged helix DNA-binding domain"/>
    <property type="match status" value="1"/>
</dbReference>
<organism evidence="5">
    <name type="scientific">marine sediment metagenome</name>
    <dbReference type="NCBI Taxonomy" id="412755"/>
    <lineage>
        <taxon>unclassified sequences</taxon>
        <taxon>metagenomes</taxon>
        <taxon>ecological metagenomes</taxon>
    </lineage>
</organism>
<dbReference type="GO" id="GO:0003677">
    <property type="term" value="F:DNA binding"/>
    <property type="evidence" value="ECO:0007669"/>
    <property type="project" value="UniProtKB-KW"/>
</dbReference>
<dbReference type="PANTHER" id="PTHR43132">
    <property type="entry name" value="ARSENICAL RESISTANCE OPERON REPRESSOR ARSR-RELATED"/>
    <property type="match status" value="1"/>
</dbReference>
<proteinExistence type="predicted"/>
<keyword evidence="1" id="KW-0805">Transcription regulation</keyword>
<keyword evidence="2" id="KW-0238">DNA-binding</keyword>
<dbReference type="GO" id="GO:0003700">
    <property type="term" value="F:DNA-binding transcription factor activity"/>
    <property type="evidence" value="ECO:0007669"/>
    <property type="project" value="InterPro"/>
</dbReference>
<evidence type="ECO:0000256" key="1">
    <source>
        <dbReference type="ARBA" id="ARBA00023015"/>
    </source>
</evidence>
<dbReference type="PRINTS" id="PR00778">
    <property type="entry name" value="HTHARSR"/>
</dbReference>
<dbReference type="SMART" id="SM00418">
    <property type="entry name" value="HTH_ARSR"/>
    <property type="match status" value="1"/>
</dbReference>
<dbReference type="SUPFAM" id="SSF46785">
    <property type="entry name" value="Winged helix' DNA-binding domain"/>
    <property type="match status" value="1"/>
</dbReference>
<name>X0X3G9_9ZZZZ</name>
<evidence type="ECO:0000259" key="4">
    <source>
        <dbReference type="PROSITE" id="PS50987"/>
    </source>
</evidence>
<evidence type="ECO:0000256" key="2">
    <source>
        <dbReference type="ARBA" id="ARBA00023125"/>
    </source>
</evidence>
<comment type="caution">
    <text evidence="5">The sequence shown here is derived from an EMBL/GenBank/DDBJ whole genome shotgun (WGS) entry which is preliminary data.</text>
</comment>
<dbReference type="Pfam" id="PF01022">
    <property type="entry name" value="HTH_5"/>
    <property type="match status" value="1"/>
</dbReference>
<protein>
    <recommendedName>
        <fullName evidence="4">HTH arsR-type domain-containing protein</fullName>
    </recommendedName>
</protein>
<dbReference type="CDD" id="cd00090">
    <property type="entry name" value="HTH_ARSR"/>
    <property type="match status" value="1"/>
</dbReference>
<accession>X0X3G9</accession>
<dbReference type="InterPro" id="IPR051011">
    <property type="entry name" value="Metal_resp_trans_reg"/>
</dbReference>
<dbReference type="InterPro" id="IPR036390">
    <property type="entry name" value="WH_DNA-bd_sf"/>
</dbReference>
<feature type="domain" description="HTH arsR-type" evidence="4">
    <location>
        <begin position="20"/>
        <end position="114"/>
    </location>
</feature>
<dbReference type="InterPro" id="IPR011991">
    <property type="entry name" value="ArsR-like_HTH"/>
</dbReference>
<gene>
    <name evidence="5" type="ORF">S01H1_61899</name>
</gene>
<keyword evidence="3" id="KW-0804">Transcription</keyword>
<dbReference type="AlphaFoldDB" id="X0X3G9"/>
<sequence>SLCVTGLRDTTMAVQRRKTLNGELWEMARYFHALRGILRLRILVTLAESGEMTVTELARALRVSQPLVSFHLRPLRVLGLVQVRRAGREVHCSVNLSEIRRRQAEFVELLTRTVTSER</sequence>
<feature type="non-terminal residue" evidence="5">
    <location>
        <position position="1"/>
    </location>
</feature>
<dbReference type="PROSITE" id="PS50987">
    <property type="entry name" value="HTH_ARSR_2"/>
    <property type="match status" value="1"/>
</dbReference>
<evidence type="ECO:0000256" key="3">
    <source>
        <dbReference type="ARBA" id="ARBA00023163"/>
    </source>
</evidence>
<dbReference type="EMBL" id="BARS01040629">
    <property type="protein sequence ID" value="GAG37779.1"/>
    <property type="molecule type" value="Genomic_DNA"/>
</dbReference>
<dbReference type="InterPro" id="IPR036388">
    <property type="entry name" value="WH-like_DNA-bd_sf"/>
</dbReference>
<dbReference type="NCBIfam" id="NF033788">
    <property type="entry name" value="HTH_metalloreg"/>
    <property type="match status" value="1"/>
</dbReference>
<evidence type="ECO:0000313" key="5">
    <source>
        <dbReference type="EMBL" id="GAG37779.1"/>
    </source>
</evidence>
<dbReference type="PANTHER" id="PTHR43132:SF2">
    <property type="entry name" value="ARSENICAL RESISTANCE OPERON REPRESSOR ARSR-RELATED"/>
    <property type="match status" value="1"/>
</dbReference>
<reference evidence="5" key="1">
    <citation type="journal article" date="2014" name="Front. Microbiol.">
        <title>High frequency of phylogenetically diverse reductive dehalogenase-homologous genes in deep subseafloor sedimentary metagenomes.</title>
        <authorList>
            <person name="Kawai M."/>
            <person name="Futagami T."/>
            <person name="Toyoda A."/>
            <person name="Takaki Y."/>
            <person name="Nishi S."/>
            <person name="Hori S."/>
            <person name="Arai W."/>
            <person name="Tsubouchi T."/>
            <person name="Morono Y."/>
            <person name="Uchiyama I."/>
            <person name="Ito T."/>
            <person name="Fujiyama A."/>
            <person name="Inagaki F."/>
            <person name="Takami H."/>
        </authorList>
    </citation>
    <scope>NUCLEOTIDE SEQUENCE</scope>
    <source>
        <strain evidence="5">Expedition CK06-06</strain>
    </source>
</reference>